<sequence length="215" mass="23888">MATIKVHGSAMSTATQRVLACVHEKGLSYEFVSINMQAGEHKLEPYTKINPFGQVPGFEDGDLKLFESRAISQYVAHAYADKGTPLVFSDTKKMAIVAVGLEVEAHHFDGPASKLAFELLYKPMLGMVTDEAVVKEHEAKLVKVLDLYEARLSECKYLSGDTFTLTDLHHLPVVTYLMGTKIKALFEARARVSAWVNDIMARPAWQKVVAMKNNN</sequence>
<dbReference type="GO" id="GO:0004364">
    <property type="term" value="F:glutathione transferase activity"/>
    <property type="evidence" value="ECO:0007669"/>
    <property type="project" value="UniProtKB-EC"/>
</dbReference>
<dbReference type="SUPFAM" id="SSF47616">
    <property type="entry name" value="GST C-terminal domain-like"/>
    <property type="match status" value="1"/>
</dbReference>
<dbReference type="Pfam" id="PF02798">
    <property type="entry name" value="GST_N"/>
    <property type="match status" value="1"/>
</dbReference>
<dbReference type="PROSITE" id="PS50404">
    <property type="entry name" value="GST_NTER"/>
    <property type="match status" value="1"/>
</dbReference>
<dbReference type="PANTHER" id="PTHR43900">
    <property type="entry name" value="GLUTATHIONE S-TRANSFERASE RHO"/>
    <property type="match status" value="1"/>
</dbReference>
<evidence type="ECO:0000256" key="2">
    <source>
        <dbReference type="ARBA" id="ARBA00012452"/>
    </source>
</evidence>
<dbReference type="Gene3D" id="1.20.1050.10">
    <property type="match status" value="1"/>
</dbReference>
<organism evidence="8 9">
    <name type="scientific">Castilleja foliolosa</name>
    <dbReference type="NCBI Taxonomy" id="1961234"/>
    <lineage>
        <taxon>Eukaryota</taxon>
        <taxon>Viridiplantae</taxon>
        <taxon>Streptophyta</taxon>
        <taxon>Embryophyta</taxon>
        <taxon>Tracheophyta</taxon>
        <taxon>Spermatophyta</taxon>
        <taxon>Magnoliopsida</taxon>
        <taxon>eudicotyledons</taxon>
        <taxon>Gunneridae</taxon>
        <taxon>Pentapetalae</taxon>
        <taxon>asterids</taxon>
        <taxon>lamiids</taxon>
        <taxon>Lamiales</taxon>
        <taxon>Orobanchaceae</taxon>
        <taxon>Pedicularideae</taxon>
        <taxon>Castillejinae</taxon>
        <taxon>Castilleja</taxon>
    </lineage>
</organism>
<evidence type="ECO:0000259" key="7">
    <source>
        <dbReference type="PROSITE" id="PS50405"/>
    </source>
</evidence>
<evidence type="ECO:0000313" key="9">
    <source>
        <dbReference type="Proteomes" id="UP001632038"/>
    </source>
</evidence>
<dbReference type="Gene3D" id="3.40.30.10">
    <property type="entry name" value="Glutaredoxin"/>
    <property type="match status" value="1"/>
</dbReference>
<dbReference type="EC" id="2.5.1.18" evidence="2"/>
<feature type="domain" description="GST N-terminal" evidence="6">
    <location>
        <begin position="2"/>
        <end position="83"/>
    </location>
</feature>
<dbReference type="InterPro" id="IPR036282">
    <property type="entry name" value="Glutathione-S-Trfase_C_sf"/>
</dbReference>
<dbReference type="FunFam" id="3.40.30.10:FF:000016">
    <property type="entry name" value="Glutathione S-transferase F2"/>
    <property type="match status" value="1"/>
</dbReference>
<dbReference type="CDD" id="cd03187">
    <property type="entry name" value="GST_C_Phi"/>
    <property type="match status" value="1"/>
</dbReference>
<dbReference type="PANTHER" id="PTHR43900:SF47">
    <property type="entry name" value="GLUTATHIONE S-TRANSFERASE F6-RELATED"/>
    <property type="match status" value="1"/>
</dbReference>
<dbReference type="InterPro" id="IPR040079">
    <property type="entry name" value="Glutathione_S-Trfase"/>
</dbReference>
<dbReference type="SFLD" id="SFLDG00358">
    <property type="entry name" value="Main_(cytGST)"/>
    <property type="match status" value="1"/>
</dbReference>
<accession>A0ABD3DVC5</accession>
<comment type="similarity">
    <text evidence="1">Belongs to the GST superfamily. Phi family.</text>
</comment>
<keyword evidence="3" id="KW-0808">Transferase</keyword>
<comment type="caution">
    <text evidence="8">The sequence shown here is derived from an EMBL/GenBank/DDBJ whole genome shotgun (WGS) entry which is preliminary data.</text>
</comment>
<evidence type="ECO:0000256" key="5">
    <source>
        <dbReference type="ARBA" id="ARBA00081070"/>
    </source>
</evidence>
<dbReference type="InterPro" id="IPR010987">
    <property type="entry name" value="Glutathione-S-Trfase_C-like"/>
</dbReference>
<evidence type="ECO:0000313" key="8">
    <source>
        <dbReference type="EMBL" id="KAL3644786.1"/>
    </source>
</evidence>
<gene>
    <name evidence="8" type="ORF">CASFOL_009966</name>
</gene>
<dbReference type="InterPro" id="IPR004046">
    <property type="entry name" value="GST_C"/>
</dbReference>
<dbReference type="InterPro" id="IPR004045">
    <property type="entry name" value="Glutathione_S-Trfase_N"/>
</dbReference>
<dbReference type="AlphaFoldDB" id="A0ABD3DVC5"/>
<dbReference type="EMBL" id="JAVIJP010000013">
    <property type="protein sequence ID" value="KAL3644786.1"/>
    <property type="molecule type" value="Genomic_DNA"/>
</dbReference>
<dbReference type="GO" id="GO:0009407">
    <property type="term" value="P:toxin catabolic process"/>
    <property type="evidence" value="ECO:0007669"/>
    <property type="project" value="UniProtKB-ARBA"/>
</dbReference>
<dbReference type="Pfam" id="PF00043">
    <property type="entry name" value="GST_C"/>
    <property type="match status" value="1"/>
</dbReference>
<comment type="catalytic activity">
    <reaction evidence="4">
        <text>RX + glutathione = an S-substituted glutathione + a halide anion + H(+)</text>
        <dbReference type="Rhea" id="RHEA:16437"/>
        <dbReference type="ChEBI" id="CHEBI:15378"/>
        <dbReference type="ChEBI" id="CHEBI:16042"/>
        <dbReference type="ChEBI" id="CHEBI:17792"/>
        <dbReference type="ChEBI" id="CHEBI:57925"/>
        <dbReference type="ChEBI" id="CHEBI:90779"/>
        <dbReference type="EC" id="2.5.1.18"/>
    </reaction>
</comment>
<evidence type="ECO:0000256" key="4">
    <source>
        <dbReference type="ARBA" id="ARBA00047960"/>
    </source>
</evidence>
<dbReference type="CDD" id="cd03053">
    <property type="entry name" value="GST_N_Phi"/>
    <property type="match status" value="1"/>
</dbReference>
<dbReference type="SUPFAM" id="SSF52833">
    <property type="entry name" value="Thioredoxin-like"/>
    <property type="match status" value="1"/>
</dbReference>
<evidence type="ECO:0000256" key="1">
    <source>
        <dbReference type="ARBA" id="ARBA00010128"/>
    </source>
</evidence>
<name>A0ABD3DVC5_9LAMI</name>
<dbReference type="PROSITE" id="PS50405">
    <property type="entry name" value="GST_CTER"/>
    <property type="match status" value="1"/>
</dbReference>
<feature type="domain" description="GST C-terminal" evidence="7">
    <location>
        <begin position="90"/>
        <end position="215"/>
    </location>
</feature>
<proteinExistence type="inferred from homology"/>
<dbReference type="SFLD" id="SFLDG01154">
    <property type="entry name" value="Main.5:_Phi-like"/>
    <property type="match status" value="1"/>
</dbReference>
<dbReference type="FunFam" id="1.20.1050.10:FF:000004">
    <property type="entry name" value="Glutathione S-transferase F2"/>
    <property type="match status" value="1"/>
</dbReference>
<dbReference type="Proteomes" id="UP001632038">
    <property type="component" value="Unassembled WGS sequence"/>
</dbReference>
<protein>
    <recommendedName>
        <fullName evidence="2">glutathione transferase</fullName>
        <ecNumber evidence="2">2.5.1.18</ecNumber>
    </recommendedName>
    <alternativeName>
        <fullName evidence="5">GST class-phi</fullName>
    </alternativeName>
</protein>
<dbReference type="InterPro" id="IPR034347">
    <property type="entry name" value="GST_Phi_C"/>
</dbReference>
<keyword evidence="9" id="KW-1185">Reference proteome</keyword>
<evidence type="ECO:0000256" key="3">
    <source>
        <dbReference type="ARBA" id="ARBA00022679"/>
    </source>
</evidence>
<evidence type="ECO:0000259" key="6">
    <source>
        <dbReference type="PROSITE" id="PS50404"/>
    </source>
</evidence>
<dbReference type="InterPro" id="IPR036249">
    <property type="entry name" value="Thioredoxin-like_sf"/>
</dbReference>
<dbReference type="SFLD" id="SFLDS00019">
    <property type="entry name" value="Glutathione_Transferase_(cytos"/>
    <property type="match status" value="1"/>
</dbReference>
<reference evidence="9" key="1">
    <citation type="journal article" date="2024" name="IScience">
        <title>Strigolactones Initiate the Formation of Haustorium-like Structures in Castilleja.</title>
        <authorList>
            <person name="Buerger M."/>
            <person name="Peterson D."/>
            <person name="Chory J."/>
        </authorList>
    </citation>
    <scope>NUCLEOTIDE SEQUENCE [LARGE SCALE GENOMIC DNA]</scope>
</reference>